<evidence type="ECO:0000313" key="6">
    <source>
        <dbReference type="EMBL" id="MBP2022569.1"/>
    </source>
</evidence>
<dbReference type="Pfam" id="PF02245">
    <property type="entry name" value="Pur_DNA_glyco"/>
    <property type="match status" value="1"/>
</dbReference>
<dbReference type="InterPro" id="IPR011034">
    <property type="entry name" value="Formyl_transferase-like_C_sf"/>
</dbReference>
<evidence type="ECO:0000256" key="2">
    <source>
        <dbReference type="ARBA" id="ARBA00022763"/>
    </source>
</evidence>
<evidence type="ECO:0000313" key="7">
    <source>
        <dbReference type="Proteomes" id="UP001519308"/>
    </source>
</evidence>
<proteinExistence type="inferred from homology"/>
<dbReference type="SUPFAM" id="SSF50486">
    <property type="entry name" value="FMT C-terminal domain-like"/>
    <property type="match status" value="1"/>
</dbReference>
<keyword evidence="6" id="KW-0326">Glycosidase</keyword>
<evidence type="ECO:0000256" key="4">
    <source>
        <dbReference type="ARBA" id="ARBA00023204"/>
    </source>
</evidence>
<dbReference type="GO" id="GO:0003905">
    <property type="term" value="F:alkylbase DNA N-glycosylase activity"/>
    <property type="evidence" value="ECO:0007669"/>
    <property type="project" value="UniProtKB-EC"/>
</dbReference>
<dbReference type="EC" id="3.2.2.-" evidence="5"/>
<organism evidence="6 7">
    <name type="scientific">Clostridium punense</name>
    <dbReference type="NCBI Taxonomy" id="1054297"/>
    <lineage>
        <taxon>Bacteria</taxon>
        <taxon>Bacillati</taxon>
        <taxon>Bacillota</taxon>
        <taxon>Clostridia</taxon>
        <taxon>Eubacteriales</taxon>
        <taxon>Clostridiaceae</taxon>
        <taxon>Clostridium</taxon>
    </lineage>
</organism>
<dbReference type="PANTHER" id="PTHR10429:SF0">
    <property type="entry name" value="DNA-3-METHYLADENINE GLYCOSYLASE"/>
    <property type="match status" value="1"/>
</dbReference>
<gene>
    <name evidence="6" type="ORF">J2Z44_002390</name>
</gene>
<keyword evidence="4 5" id="KW-0234">DNA repair</keyword>
<dbReference type="EMBL" id="JAGGLL010000017">
    <property type="protein sequence ID" value="MBP2022569.1"/>
    <property type="molecule type" value="Genomic_DNA"/>
</dbReference>
<dbReference type="PANTHER" id="PTHR10429">
    <property type="entry name" value="DNA-3-METHYLADENINE GLYCOSYLASE"/>
    <property type="match status" value="1"/>
</dbReference>
<accession>A0ABS4K449</accession>
<dbReference type="NCBIfam" id="TIGR00567">
    <property type="entry name" value="3mg"/>
    <property type="match status" value="1"/>
</dbReference>
<dbReference type="Gene3D" id="3.10.300.10">
    <property type="entry name" value="Methylpurine-DNA glycosylase (MPG)"/>
    <property type="match status" value="1"/>
</dbReference>
<comment type="caution">
    <text evidence="6">The sequence shown here is derived from an EMBL/GenBank/DDBJ whole genome shotgun (WGS) entry which is preliminary data.</text>
</comment>
<keyword evidence="3 5" id="KW-0378">Hydrolase</keyword>
<sequence>MKLDKSFYRRDTIQVAKDLLGKKLVHNSNGKLLSGIIVETEAYRGLIDKAAHSYGGRKTERTKVMFEPGGVSYIYFIYGLYYCFNVVATEKDIPEAVLVRAIEPMEGIDEMSLLRYKKPLRELNKTQLKAIGNGPAKLCNALKLDKSLNGVDLTGDTLYIEDIGYEDFQIIETTRVGIDYAEEAKDFLWRFYIKDNKYISKK</sequence>
<dbReference type="Proteomes" id="UP001519308">
    <property type="component" value="Unassembled WGS sequence"/>
</dbReference>
<evidence type="ECO:0000256" key="3">
    <source>
        <dbReference type="ARBA" id="ARBA00022801"/>
    </source>
</evidence>
<reference evidence="6 7" key="1">
    <citation type="submission" date="2021-03" db="EMBL/GenBank/DDBJ databases">
        <title>Genomic Encyclopedia of Type Strains, Phase IV (KMG-IV): sequencing the most valuable type-strain genomes for metagenomic binning, comparative biology and taxonomic classification.</title>
        <authorList>
            <person name="Goeker M."/>
        </authorList>
    </citation>
    <scope>NUCLEOTIDE SEQUENCE [LARGE SCALE GENOMIC DNA]</scope>
    <source>
        <strain evidence="6 7">DSM 28650</strain>
    </source>
</reference>
<dbReference type="InterPro" id="IPR036995">
    <property type="entry name" value="MPG_sf"/>
</dbReference>
<dbReference type="RefSeq" id="WP_021283302.1">
    <property type="nucleotide sequence ID" value="NZ_JAGGLL010000017.1"/>
</dbReference>
<name>A0ABS4K449_9CLOT</name>
<dbReference type="CDD" id="cd00540">
    <property type="entry name" value="AAG"/>
    <property type="match status" value="1"/>
</dbReference>
<keyword evidence="2 5" id="KW-0227">DNA damage</keyword>
<dbReference type="InterPro" id="IPR003180">
    <property type="entry name" value="MPG"/>
</dbReference>
<evidence type="ECO:0000256" key="1">
    <source>
        <dbReference type="ARBA" id="ARBA00009232"/>
    </source>
</evidence>
<evidence type="ECO:0000256" key="5">
    <source>
        <dbReference type="HAMAP-Rule" id="MF_00527"/>
    </source>
</evidence>
<dbReference type="NCBIfam" id="NF002001">
    <property type="entry name" value="PRK00802.1-1"/>
    <property type="match status" value="1"/>
</dbReference>
<comment type="similarity">
    <text evidence="1 5">Belongs to the DNA glycosylase MPG family.</text>
</comment>
<protein>
    <recommendedName>
        <fullName evidence="5">Putative 3-methyladenine DNA glycosylase</fullName>
        <ecNumber evidence="5">3.2.2.-</ecNumber>
    </recommendedName>
</protein>
<dbReference type="HAMAP" id="MF_00527">
    <property type="entry name" value="3MGH"/>
    <property type="match status" value="1"/>
</dbReference>
<keyword evidence="7" id="KW-1185">Reference proteome</keyword>